<gene>
    <name evidence="1" type="ORF">ARMGADRAFT_933865</name>
</gene>
<evidence type="ECO:0000313" key="1">
    <source>
        <dbReference type="EMBL" id="PBK90634.1"/>
    </source>
</evidence>
<feature type="non-terminal residue" evidence="1">
    <location>
        <position position="1"/>
    </location>
</feature>
<dbReference type="STRING" id="47427.A0A2H3DA13"/>
<dbReference type="InParanoid" id="A0A2H3DA13"/>
<dbReference type="Proteomes" id="UP000217790">
    <property type="component" value="Unassembled WGS sequence"/>
</dbReference>
<keyword evidence="2" id="KW-1185">Reference proteome</keyword>
<reference evidence="2" key="1">
    <citation type="journal article" date="2017" name="Nat. Ecol. Evol.">
        <title>Genome expansion and lineage-specific genetic innovations in the forest pathogenic fungi Armillaria.</title>
        <authorList>
            <person name="Sipos G."/>
            <person name="Prasanna A.N."/>
            <person name="Walter M.C."/>
            <person name="O'Connor E."/>
            <person name="Balint B."/>
            <person name="Krizsan K."/>
            <person name="Kiss B."/>
            <person name="Hess J."/>
            <person name="Varga T."/>
            <person name="Slot J."/>
            <person name="Riley R."/>
            <person name="Boka B."/>
            <person name="Rigling D."/>
            <person name="Barry K."/>
            <person name="Lee J."/>
            <person name="Mihaltcheva S."/>
            <person name="LaButti K."/>
            <person name="Lipzen A."/>
            <person name="Waldron R."/>
            <person name="Moloney N.M."/>
            <person name="Sperisen C."/>
            <person name="Kredics L."/>
            <person name="Vagvoelgyi C."/>
            <person name="Patrignani A."/>
            <person name="Fitzpatrick D."/>
            <person name="Nagy I."/>
            <person name="Doyle S."/>
            <person name="Anderson J.B."/>
            <person name="Grigoriev I.V."/>
            <person name="Gueldener U."/>
            <person name="Muensterkoetter M."/>
            <person name="Nagy L.G."/>
        </authorList>
    </citation>
    <scope>NUCLEOTIDE SEQUENCE [LARGE SCALE GENOMIC DNA]</scope>
    <source>
        <strain evidence="2">Ar21-2</strain>
    </source>
</reference>
<dbReference type="AlphaFoldDB" id="A0A2H3DA13"/>
<accession>A0A2H3DA13</accession>
<organism evidence="1 2">
    <name type="scientific">Armillaria gallica</name>
    <name type="common">Bulbous honey fungus</name>
    <name type="synonym">Armillaria bulbosa</name>
    <dbReference type="NCBI Taxonomy" id="47427"/>
    <lineage>
        <taxon>Eukaryota</taxon>
        <taxon>Fungi</taxon>
        <taxon>Dikarya</taxon>
        <taxon>Basidiomycota</taxon>
        <taxon>Agaricomycotina</taxon>
        <taxon>Agaricomycetes</taxon>
        <taxon>Agaricomycetidae</taxon>
        <taxon>Agaricales</taxon>
        <taxon>Marasmiineae</taxon>
        <taxon>Physalacriaceae</taxon>
        <taxon>Armillaria</taxon>
    </lineage>
</organism>
<proteinExistence type="predicted"/>
<name>A0A2H3DA13_ARMGA</name>
<dbReference type="OrthoDB" id="1931232at2759"/>
<sequence>GSMRIFDMGELLVAYKREEIDSAPFADCEHGGYGLGRFIAWLVNRYTARECSLYPSLSFLIACSM</sequence>
<evidence type="ECO:0008006" key="3">
    <source>
        <dbReference type="Google" id="ProtNLM"/>
    </source>
</evidence>
<dbReference type="EMBL" id="KZ293664">
    <property type="protein sequence ID" value="PBK90634.1"/>
    <property type="molecule type" value="Genomic_DNA"/>
</dbReference>
<evidence type="ECO:0000313" key="2">
    <source>
        <dbReference type="Proteomes" id="UP000217790"/>
    </source>
</evidence>
<protein>
    <recommendedName>
        <fullName evidence="3">Aminoacyl-tRNA synthetase class II (D/K/N) domain-containing protein</fullName>
    </recommendedName>
</protein>